<evidence type="ECO:0000256" key="2">
    <source>
        <dbReference type="RuleBase" id="RU003616"/>
    </source>
</evidence>
<feature type="domain" description="SHSP" evidence="3">
    <location>
        <begin position="29"/>
        <end position="139"/>
    </location>
</feature>
<dbReference type="SUPFAM" id="SSF49764">
    <property type="entry name" value="HSP20-like chaperones"/>
    <property type="match status" value="1"/>
</dbReference>
<name>A0A7W7GDR1_9ACTN</name>
<sequence>MAMPTRRQPRGLVPDLLDWLEAPFSGSRPYTGARMVRFEDTVKDGHYIVRAELPGINPEADVEVTVENGMLTVRGERKEEKSEPHRTEFVYGEFSRTIPLPPNADETGVKAVYHDGILEVDVPLAQDRPEAQRVPIEKQGG</sequence>
<accession>A0A7W7GDR1</accession>
<dbReference type="Pfam" id="PF00011">
    <property type="entry name" value="HSP20"/>
    <property type="match status" value="1"/>
</dbReference>
<gene>
    <name evidence="4" type="ORF">BJ982_004815</name>
</gene>
<comment type="caution">
    <text evidence="4">The sequence shown here is derived from an EMBL/GenBank/DDBJ whole genome shotgun (WGS) entry which is preliminary data.</text>
</comment>
<dbReference type="AlphaFoldDB" id="A0A7W7GDR1"/>
<dbReference type="PROSITE" id="PS01031">
    <property type="entry name" value="SHSP"/>
    <property type="match status" value="1"/>
</dbReference>
<dbReference type="Gene3D" id="2.60.40.790">
    <property type="match status" value="1"/>
</dbReference>
<evidence type="ECO:0000313" key="4">
    <source>
        <dbReference type="EMBL" id="MBB4703271.1"/>
    </source>
</evidence>
<dbReference type="InterPro" id="IPR008978">
    <property type="entry name" value="HSP20-like_chaperone"/>
</dbReference>
<dbReference type="InterPro" id="IPR031107">
    <property type="entry name" value="Small_HSP"/>
</dbReference>
<dbReference type="CDD" id="cd06464">
    <property type="entry name" value="ACD_sHsps-like"/>
    <property type="match status" value="1"/>
</dbReference>
<organism evidence="4 5">
    <name type="scientific">Sphaerisporangium siamense</name>
    <dbReference type="NCBI Taxonomy" id="795645"/>
    <lineage>
        <taxon>Bacteria</taxon>
        <taxon>Bacillati</taxon>
        <taxon>Actinomycetota</taxon>
        <taxon>Actinomycetes</taxon>
        <taxon>Streptosporangiales</taxon>
        <taxon>Streptosporangiaceae</taxon>
        <taxon>Sphaerisporangium</taxon>
    </lineage>
</organism>
<comment type="similarity">
    <text evidence="1 2">Belongs to the small heat shock protein (HSP20) family.</text>
</comment>
<dbReference type="InterPro" id="IPR002068">
    <property type="entry name" value="A-crystallin/Hsp20_dom"/>
</dbReference>
<keyword evidence="5" id="KW-1185">Reference proteome</keyword>
<reference evidence="4 5" key="1">
    <citation type="submission" date="2020-08" db="EMBL/GenBank/DDBJ databases">
        <title>Sequencing the genomes of 1000 actinobacteria strains.</title>
        <authorList>
            <person name="Klenk H.-P."/>
        </authorList>
    </citation>
    <scope>NUCLEOTIDE SEQUENCE [LARGE SCALE GENOMIC DNA]</scope>
    <source>
        <strain evidence="4 5">DSM 45784</strain>
    </source>
</reference>
<proteinExistence type="inferred from homology"/>
<protein>
    <submittedName>
        <fullName evidence="4">HSP20 family molecular chaperone IbpA</fullName>
    </submittedName>
</protein>
<dbReference type="Proteomes" id="UP000542210">
    <property type="component" value="Unassembled WGS sequence"/>
</dbReference>
<evidence type="ECO:0000256" key="1">
    <source>
        <dbReference type="PROSITE-ProRule" id="PRU00285"/>
    </source>
</evidence>
<dbReference type="EMBL" id="JACHND010000001">
    <property type="protein sequence ID" value="MBB4703271.1"/>
    <property type="molecule type" value="Genomic_DNA"/>
</dbReference>
<dbReference type="PANTHER" id="PTHR11527">
    <property type="entry name" value="HEAT-SHOCK PROTEIN 20 FAMILY MEMBER"/>
    <property type="match status" value="1"/>
</dbReference>
<evidence type="ECO:0000259" key="3">
    <source>
        <dbReference type="PROSITE" id="PS01031"/>
    </source>
</evidence>
<dbReference type="RefSeq" id="WP_184883591.1">
    <property type="nucleotide sequence ID" value="NZ_BOOV01000032.1"/>
</dbReference>
<evidence type="ECO:0000313" key="5">
    <source>
        <dbReference type="Proteomes" id="UP000542210"/>
    </source>
</evidence>